<dbReference type="Gramene" id="RZC61143">
    <property type="protein sequence ID" value="RZC61143"/>
    <property type="gene ID" value="C5167_022906"/>
</dbReference>
<organism evidence="2 3">
    <name type="scientific">Papaver somniferum</name>
    <name type="common">Opium poppy</name>
    <dbReference type="NCBI Taxonomy" id="3469"/>
    <lineage>
        <taxon>Eukaryota</taxon>
        <taxon>Viridiplantae</taxon>
        <taxon>Streptophyta</taxon>
        <taxon>Embryophyta</taxon>
        <taxon>Tracheophyta</taxon>
        <taxon>Spermatophyta</taxon>
        <taxon>Magnoliopsida</taxon>
        <taxon>Ranunculales</taxon>
        <taxon>Papaveraceae</taxon>
        <taxon>Papaveroideae</taxon>
        <taxon>Papaver</taxon>
    </lineage>
</organism>
<evidence type="ECO:0000313" key="2">
    <source>
        <dbReference type="EMBL" id="RZC61143.1"/>
    </source>
</evidence>
<dbReference type="EMBL" id="CM010719">
    <property type="protein sequence ID" value="RZC61143.1"/>
    <property type="molecule type" value="Genomic_DNA"/>
</dbReference>
<reference evidence="2 3" key="1">
    <citation type="journal article" date="2018" name="Science">
        <title>The opium poppy genome and morphinan production.</title>
        <authorList>
            <person name="Guo L."/>
            <person name="Winzer T."/>
            <person name="Yang X."/>
            <person name="Li Y."/>
            <person name="Ning Z."/>
            <person name="He Z."/>
            <person name="Teodor R."/>
            <person name="Lu Y."/>
            <person name="Bowser T.A."/>
            <person name="Graham I.A."/>
            <person name="Ye K."/>
        </authorList>
    </citation>
    <scope>NUCLEOTIDE SEQUENCE [LARGE SCALE GENOMIC DNA]</scope>
    <source>
        <strain evidence="3">cv. HN1</strain>
        <tissue evidence="2">Leaves</tissue>
    </source>
</reference>
<feature type="compositionally biased region" description="Basic residues" evidence="1">
    <location>
        <begin position="199"/>
        <end position="216"/>
    </location>
</feature>
<sequence length="216" mass="24685">MDPDVEQENFTLQVQGTKNSDKYFEPKHEPTHAVAHWNALTTYHVTQADFVPCEGDVTACDEDYMEFYEEISHRFVINKEQQVIYDAAKAKSKEREAKKAQKEVPICGEEAKRLWDNVVLKGSKLLKQWMTKIKTGEPMDSKEQTAYYKQWEGLITKRMMEPSRCKKLKRGRQQGEGSSRAVDETGGGDETPSDEKVRPKTHGKQGGGKRGRKSGR</sequence>
<evidence type="ECO:0000313" key="3">
    <source>
        <dbReference type="Proteomes" id="UP000316621"/>
    </source>
</evidence>
<protein>
    <submittedName>
        <fullName evidence="2">Uncharacterized protein</fullName>
    </submittedName>
</protein>
<evidence type="ECO:0000256" key="1">
    <source>
        <dbReference type="SAM" id="MobiDB-lite"/>
    </source>
</evidence>
<feature type="region of interest" description="Disordered" evidence="1">
    <location>
        <begin position="160"/>
        <end position="216"/>
    </location>
</feature>
<dbReference type="Proteomes" id="UP000316621">
    <property type="component" value="Chromosome 5"/>
</dbReference>
<dbReference type="AlphaFoldDB" id="A0A4Y7JJ93"/>
<accession>A0A4Y7JJ93</accession>
<proteinExistence type="predicted"/>
<gene>
    <name evidence="2" type="ORF">C5167_022906</name>
</gene>
<name>A0A4Y7JJ93_PAPSO</name>
<keyword evidence="3" id="KW-1185">Reference proteome</keyword>